<evidence type="ECO:0000313" key="3">
    <source>
        <dbReference type="EMBL" id="OJH34230.1"/>
    </source>
</evidence>
<dbReference type="STRING" id="83449.BON30_44720"/>
<keyword evidence="1" id="KW-0238">DNA-binding</keyword>
<dbReference type="AlphaFoldDB" id="A0A1L9AW46"/>
<dbReference type="Pfam" id="PF01381">
    <property type="entry name" value="HTH_3"/>
    <property type="match status" value="1"/>
</dbReference>
<name>A0A1L9AW46_9BACT</name>
<proteinExistence type="predicted"/>
<gene>
    <name evidence="3" type="ORF">BON30_44720</name>
</gene>
<dbReference type="InterPro" id="IPR010982">
    <property type="entry name" value="Lambda_DNA-bd_dom_sf"/>
</dbReference>
<evidence type="ECO:0000259" key="2">
    <source>
        <dbReference type="PROSITE" id="PS50943"/>
    </source>
</evidence>
<evidence type="ECO:0000256" key="1">
    <source>
        <dbReference type="ARBA" id="ARBA00023125"/>
    </source>
</evidence>
<evidence type="ECO:0000313" key="4">
    <source>
        <dbReference type="Proteomes" id="UP000182229"/>
    </source>
</evidence>
<accession>A0A1L9AW46</accession>
<protein>
    <submittedName>
        <fullName evidence="3">Transcriptional regulator</fullName>
    </submittedName>
</protein>
<dbReference type="CDD" id="cd00093">
    <property type="entry name" value="HTH_XRE"/>
    <property type="match status" value="1"/>
</dbReference>
<dbReference type="OrthoDB" id="5516944at2"/>
<sequence length="111" mass="12708">MDNEKAILAGRFGHHVKRLRNSRKLTQEELAERSELSVDAIRRIERGGFSPSLTTLNKLSEGLNLSLKTLFQGFGREKPDRVAEICDFLGRLSGREVQLAWRVIHAMFEEK</sequence>
<keyword evidence="4" id="KW-1185">Reference proteome</keyword>
<organism evidence="3 4">
    <name type="scientific">Cystobacter ferrugineus</name>
    <dbReference type="NCBI Taxonomy" id="83449"/>
    <lineage>
        <taxon>Bacteria</taxon>
        <taxon>Pseudomonadati</taxon>
        <taxon>Myxococcota</taxon>
        <taxon>Myxococcia</taxon>
        <taxon>Myxococcales</taxon>
        <taxon>Cystobacterineae</taxon>
        <taxon>Archangiaceae</taxon>
        <taxon>Cystobacter</taxon>
    </lineage>
</organism>
<dbReference type="GO" id="GO:0005829">
    <property type="term" value="C:cytosol"/>
    <property type="evidence" value="ECO:0007669"/>
    <property type="project" value="TreeGrafter"/>
</dbReference>
<dbReference type="GO" id="GO:0003700">
    <property type="term" value="F:DNA-binding transcription factor activity"/>
    <property type="evidence" value="ECO:0007669"/>
    <property type="project" value="TreeGrafter"/>
</dbReference>
<dbReference type="SMART" id="SM00530">
    <property type="entry name" value="HTH_XRE"/>
    <property type="match status" value="1"/>
</dbReference>
<dbReference type="GO" id="GO:0003677">
    <property type="term" value="F:DNA binding"/>
    <property type="evidence" value="ECO:0007669"/>
    <property type="project" value="UniProtKB-KW"/>
</dbReference>
<dbReference type="SUPFAM" id="SSF47413">
    <property type="entry name" value="lambda repressor-like DNA-binding domains"/>
    <property type="match status" value="1"/>
</dbReference>
<dbReference type="PROSITE" id="PS50943">
    <property type="entry name" value="HTH_CROC1"/>
    <property type="match status" value="1"/>
</dbReference>
<dbReference type="InterPro" id="IPR050807">
    <property type="entry name" value="TransReg_Diox_bact_type"/>
</dbReference>
<reference evidence="4" key="1">
    <citation type="submission" date="2016-11" db="EMBL/GenBank/DDBJ databases">
        <authorList>
            <person name="Shukria A."/>
            <person name="Stevens D.C."/>
        </authorList>
    </citation>
    <scope>NUCLEOTIDE SEQUENCE [LARGE SCALE GENOMIC DNA]</scope>
    <source>
        <strain evidence="4">Cbfe23</strain>
    </source>
</reference>
<dbReference type="PANTHER" id="PTHR46797:SF1">
    <property type="entry name" value="METHYLPHOSPHONATE SYNTHASE"/>
    <property type="match status" value="1"/>
</dbReference>
<dbReference type="Gene3D" id="1.10.260.40">
    <property type="entry name" value="lambda repressor-like DNA-binding domains"/>
    <property type="match status" value="1"/>
</dbReference>
<feature type="domain" description="HTH cro/C1-type" evidence="2">
    <location>
        <begin position="16"/>
        <end position="70"/>
    </location>
</feature>
<dbReference type="PANTHER" id="PTHR46797">
    <property type="entry name" value="HTH-TYPE TRANSCRIPTIONAL REGULATOR"/>
    <property type="match status" value="1"/>
</dbReference>
<comment type="caution">
    <text evidence="3">The sequence shown here is derived from an EMBL/GenBank/DDBJ whole genome shotgun (WGS) entry which is preliminary data.</text>
</comment>
<dbReference type="InterPro" id="IPR001387">
    <property type="entry name" value="Cro/C1-type_HTH"/>
</dbReference>
<dbReference type="Proteomes" id="UP000182229">
    <property type="component" value="Unassembled WGS sequence"/>
</dbReference>
<reference evidence="3 4" key="2">
    <citation type="submission" date="2016-12" db="EMBL/GenBank/DDBJ databases">
        <title>Draft Genome Sequence of Cystobacter ferrugineus Strain Cbfe23.</title>
        <authorList>
            <person name="Akbar S."/>
            <person name="Dowd S.E."/>
            <person name="Stevens D.C."/>
        </authorList>
    </citation>
    <scope>NUCLEOTIDE SEQUENCE [LARGE SCALE GENOMIC DNA]</scope>
    <source>
        <strain evidence="3 4">Cbfe23</strain>
    </source>
</reference>
<dbReference type="EMBL" id="MPIN01000021">
    <property type="protein sequence ID" value="OJH34230.1"/>
    <property type="molecule type" value="Genomic_DNA"/>
</dbReference>
<dbReference type="RefSeq" id="WP_071904751.1">
    <property type="nucleotide sequence ID" value="NZ_MPIN01000021.1"/>
</dbReference>